<dbReference type="InterPro" id="IPR027417">
    <property type="entry name" value="P-loop_NTPase"/>
</dbReference>
<dbReference type="GO" id="GO:0016887">
    <property type="term" value="F:ATP hydrolysis activity"/>
    <property type="evidence" value="ECO:0007669"/>
    <property type="project" value="InterPro"/>
</dbReference>
<dbReference type="InterPro" id="IPR003439">
    <property type="entry name" value="ABC_transporter-like_ATP-bd"/>
</dbReference>
<accession>A0A6N6VQJ6</accession>
<dbReference type="Gene3D" id="3.40.50.300">
    <property type="entry name" value="P-loop containing nucleotide triphosphate hydrolases"/>
    <property type="match status" value="1"/>
</dbReference>
<protein>
    <submittedName>
        <fullName evidence="7">ATP-binding cassette domain-containing protein</fullName>
    </submittedName>
</protein>
<evidence type="ECO:0000256" key="4">
    <source>
        <dbReference type="ARBA" id="ARBA00022741"/>
    </source>
</evidence>
<gene>
    <name evidence="7" type="ORF">GCL60_10930</name>
</gene>
<keyword evidence="2" id="KW-0813">Transport</keyword>
<dbReference type="PROSITE" id="PS50893">
    <property type="entry name" value="ABC_TRANSPORTER_2"/>
    <property type="match status" value="1"/>
</dbReference>
<keyword evidence="4" id="KW-0547">Nucleotide-binding</keyword>
<organism evidence="7 8">
    <name type="scientific">Silvanigrella paludirubra</name>
    <dbReference type="NCBI Taxonomy" id="2499159"/>
    <lineage>
        <taxon>Bacteria</taxon>
        <taxon>Pseudomonadati</taxon>
        <taxon>Bdellovibrionota</taxon>
        <taxon>Oligoflexia</taxon>
        <taxon>Silvanigrellales</taxon>
        <taxon>Silvanigrellaceae</taxon>
        <taxon>Silvanigrella</taxon>
    </lineage>
</organism>
<dbReference type="InterPro" id="IPR050763">
    <property type="entry name" value="ABC_transporter_ATP-binding"/>
</dbReference>
<dbReference type="AlphaFoldDB" id="A0A6N6VQJ6"/>
<feature type="domain" description="ABC transporter" evidence="6">
    <location>
        <begin position="6"/>
        <end position="246"/>
    </location>
</feature>
<dbReference type="SUPFAM" id="SSF52540">
    <property type="entry name" value="P-loop containing nucleoside triphosphate hydrolases"/>
    <property type="match status" value="1"/>
</dbReference>
<dbReference type="Pfam" id="PF00005">
    <property type="entry name" value="ABC_tran"/>
    <property type="match status" value="1"/>
</dbReference>
<dbReference type="GO" id="GO:0005524">
    <property type="term" value="F:ATP binding"/>
    <property type="evidence" value="ECO:0007669"/>
    <property type="project" value="UniProtKB-KW"/>
</dbReference>
<comment type="caution">
    <text evidence="7">The sequence shown here is derived from an EMBL/GenBank/DDBJ whole genome shotgun (WGS) entry which is preliminary data.</text>
</comment>
<keyword evidence="8" id="KW-1185">Reference proteome</keyword>
<proteinExistence type="inferred from homology"/>
<comment type="similarity">
    <text evidence="1">Belongs to the ABC transporter superfamily.</text>
</comment>
<dbReference type="PANTHER" id="PTHR42711:SF5">
    <property type="entry name" value="ABC TRANSPORTER ATP-BINDING PROTEIN NATA"/>
    <property type="match status" value="1"/>
</dbReference>
<reference evidence="7 8" key="1">
    <citation type="submission" date="2019-10" db="EMBL/GenBank/DDBJ databases">
        <title>New species of Slilvanegrellaceae.</title>
        <authorList>
            <person name="Pitt A."/>
            <person name="Hahn M.W."/>
        </authorList>
    </citation>
    <scope>NUCLEOTIDE SEQUENCE [LARGE SCALE GENOMIC DNA]</scope>
    <source>
        <strain evidence="7 8">SP-Ram-0.45-NSY-1</strain>
    </source>
</reference>
<sequence length="247" mass="28615">MEFKLIRIKDLHFSYFEKRGLFSKPTRKNILNNFSLEIPESCLFGLIGENGSGKTTLTKILMGVFKPEQGSVTIDYFGDPYNGKNNWKESIGIISGATSKIFNSMFLFEQVKYFEILYAKFCIDSFNNYIDFFNIRHILNKRAASISFGERIKYEIALTLSYFPKILILDEPTVGLDTIAIQQVREILTNYVQQYKACGILTSHNLKDINEMTNFFGYLKNGNIINFFNKNEMSLSEIEKKYVELYS</sequence>
<evidence type="ECO:0000256" key="5">
    <source>
        <dbReference type="ARBA" id="ARBA00022840"/>
    </source>
</evidence>
<evidence type="ECO:0000313" key="7">
    <source>
        <dbReference type="EMBL" id="KAB8037680.1"/>
    </source>
</evidence>
<keyword evidence="3" id="KW-0536">Nodulation</keyword>
<dbReference type="Proteomes" id="UP000437748">
    <property type="component" value="Unassembled WGS sequence"/>
</dbReference>
<keyword evidence="5 7" id="KW-0067">ATP-binding</keyword>
<dbReference type="EMBL" id="WFLM01000004">
    <property type="protein sequence ID" value="KAB8037680.1"/>
    <property type="molecule type" value="Genomic_DNA"/>
</dbReference>
<evidence type="ECO:0000256" key="1">
    <source>
        <dbReference type="ARBA" id="ARBA00005417"/>
    </source>
</evidence>
<evidence type="ECO:0000313" key="8">
    <source>
        <dbReference type="Proteomes" id="UP000437748"/>
    </source>
</evidence>
<dbReference type="PANTHER" id="PTHR42711">
    <property type="entry name" value="ABC TRANSPORTER ATP-BINDING PROTEIN"/>
    <property type="match status" value="1"/>
</dbReference>
<evidence type="ECO:0000256" key="2">
    <source>
        <dbReference type="ARBA" id="ARBA00022448"/>
    </source>
</evidence>
<name>A0A6N6VQJ6_9BACT</name>
<evidence type="ECO:0000256" key="3">
    <source>
        <dbReference type="ARBA" id="ARBA00022458"/>
    </source>
</evidence>
<evidence type="ECO:0000259" key="6">
    <source>
        <dbReference type="PROSITE" id="PS50893"/>
    </source>
</evidence>